<evidence type="ECO:0000313" key="5">
    <source>
        <dbReference type="EMBL" id="KPK63419.1"/>
    </source>
</evidence>
<dbReference type="GO" id="GO:0009523">
    <property type="term" value="C:photosystem II"/>
    <property type="evidence" value="ECO:0007669"/>
    <property type="project" value="UniProtKB-KW"/>
</dbReference>
<name>A0A0S8FU73_UNCW3</name>
<dbReference type="NCBIfam" id="TIGR04183">
    <property type="entry name" value="Por_Secre_tail"/>
    <property type="match status" value="1"/>
</dbReference>
<dbReference type="Proteomes" id="UP000051373">
    <property type="component" value="Unassembled WGS sequence"/>
</dbReference>
<dbReference type="PANTHER" id="PTHR47199:SF2">
    <property type="entry name" value="PHOTOSYSTEM II STABILITY_ASSEMBLY FACTOR HCF136, CHLOROPLASTIC"/>
    <property type="match status" value="1"/>
</dbReference>
<evidence type="ECO:0000256" key="1">
    <source>
        <dbReference type="ARBA" id="ARBA00022531"/>
    </source>
</evidence>
<dbReference type="InterPro" id="IPR028203">
    <property type="entry name" value="PSII_CF48-like_dom"/>
</dbReference>
<evidence type="ECO:0000313" key="6">
    <source>
        <dbReference type="Proteomes" id="UP000051373"/>
    </source>
</evidence>
<organism evidence="5 6">
    <name type="scientific">candidate division WOR_3 bacterium SM23_42</name>
    <dbReference type="NCBI Taxonomy" id="1703779"/>
    <lineage>
        <taxon>Bacteria</taxon>
        <taxon>Bacteria division WOR-3</taxon>
    </lineage>
</organism>
<dbReference type="GO" id="GO:0015979">
    <property type="term" value="P:photosynthesis"/>
    <property type="evidence" value="ECO:0007669"/>
    <property type="project" value="UniProtKB-KW"/>
</dbReference>
<evidence type="ECO:0000256" key="2">
    <source>
        <dbReference type="ARBA" id="ARBA00023276"/>
    </source>
</evidence>
<dbReference type="Gene3D" id="2.60.40.4070">
    <property type="match status" value="1"/>
</dbReference>
<dbReference type="EMBL" id="LJUJ01000013">
    <property type="protein sequence ID" value="KPK63419.1"/>
    <property type="molecule type" value="Genomic_DNA"/>
</dbReference>
<accession>A0A0S8FU73</accession>
<keyword evidence="2" id="KW-0604">Photosystem II</keyword>
<evidence type="ECO:0000259" key="4">
    <source>
        <dbReference type="Pfam" id="PF18962"/>
    </source>
</evidence>
<dbReference type="PANTHER" id="PTHR47199">
    <property type="entry name" value="PHOTOSYSTEM II STABILITY/ASSEMBLY FACTOR HCF136, CHLOROPLASTIC"/>
    <property type="match status" value="1"/>
</dbReference>
<dbReference type="AlphaFoldDB" id="A0A0S8FU73"/>
<sequence>MKDERNRYLDLLLAIVLPLLTFAQGWYTQTSGTNKSLFDVHFVDTQNGWIASMTNSIFYTSDGGQTWVDLEPQPSVNYWGIYFVTILEGYAVGSPGKIRHTTDAGITWEDQTGGDYNNWGVYFLDENSGWIAGGREEGFPGQDPIRYIYHTSNGGDNWTAQLYDFDELQLWAVHFFDADIGYAVGDGGTIFHTTNGGGAWLEQTSGTIRHLRSVHATSPDTAWAVGVGGLVLRTIDGGSTWDSLYVGVSYGLSDIYFVNYQTGWIAGGDTINGIILSTTNAGDSWVLQNSGTSNFLYAIYFTDPDTGWAVGYDGTIVHTTSGGTGIEELSDFTKPQSEVVLTQNNPNPFSRSTVISFTMPKTSRVELKVYDLIGQEVAILVDEELYAGEHAVIFDGKNLPNGVYFYRLTSGDITKTKLCVLLR</sequence>
<comment type="caution">
    <text evidence="5">The sequence shown here is derived from an EMBL/GenBank/DDBJ whole genome shotgun (WGS) entry which is preliminary data.</text>
</comment>
<dbReference type="PATRIC" id="fig|1703779.3.peg.2152"/>
<dbReference type="InterPro" id="IPR015943">
    <property type="entry name" value="WD40/YVTN_repeat-like_dom_sf"/>
</dbReference>
<protein>
    <recommendedName>
        <fullName evidence="7">Secretion system C-terminal sorting domain-containing protein</fullName>
    </recommendedName>
</protein>
<dbReference type="STRING" id="1703779.AMJ83_07045"/>
<gene>
    <name evidence="5" type="ORF">AMJ83_07045</name>
</gene>
<keyword evidence="1" id="KW-0602">Photosynthesis</keyword>
<reference evidence="5 6" key="1">
    <citation type="journal article" date="2015" name="Microbiome">
        <title>Genomic resolution of linkages in carbon, nitrogen, and sulfur cycling among widespread estuary sediment bacteria.</title>
        <authorList>
            <person name="Baker B.J."/>
            <person name="Lazar C.S."/>
            <person name="Teske A.P."/>
            <person name="Dick G.J."/>
        </authorList>
    </citation>
    <scope>NUCLEOTIDE SEQUENCE [LARGE SCALE GENOMIC DNA]</scope>
    <source>
        <strain evidence="5">SM23_42</strain>
    </source>
</reference>
<proteinExistence type="predicted"/>
<dbReference type="Pfam" id="PF14870">
    <property type="entry name" value="PSII_BNR"/>
    <property type="match status" value="2"/>
</dbReference>
<dbReference type="Gene3D" id="2.130.10.10">
    <property type="entry name" value="YVTN repeat-like/Quinoprotein amine dehydrogenase"/>
    <property type="match status" value="1"/>
</dbReference>
<dbReference type="InterPro" id="IPR026444">
    <property type="entry name" value="Secre_tail"/>
</dbReference>
<feature type="domain" description="Photosynthesis system II assembly factor Ycf48/Hcf136-like" evidence="3">
    <location>
        <begin position="167"/>
        <end position="244"/>
    </location>
</feature>
<feature type="domain" description="Photosynthesis system II assembly factor Ycf48/Hcf136-like" evidence="3">
    <location>
        <begin position="24"/>
        <end position="161"/>
    </location>
</feature>
<dbReference type="SUPFAM" id="SSF110296">
    <property type="entry name" value="Oligoxyloglucan reducing end-specific cellobiohydrolase"/>
    <property type="match status" value="2"/>
</dbReference>
<evidence type="ECO:0000259" key="3">
    <source>
        <dbReference type="Pfam" id="PF14870"/>
    </source>
</evidence>
<feature type="domain" description="Secretion system C-terminal sorting" evidence="4">
    <location>
        <begin position="346"/>
        <end position="418"/>
    </location>
</feature>
<evidence type="ECO:0008006" key="7">
    <source>
        <dbReference type="Google" id="ProtNLM"/>
    </source>
</evidence>
<dbReference type="Pfam" id="PF18962">
    <property type="entry name" value="Por_Secre_tail"/>
    <property type="match status" value="1"/>
</dbReference>